<dbReference type="Proteomes" id="UP000002630">
    <property type="component" value="Unassembled WGS sequence"/>
</dbReference>
<evidence type="ECO:0000313" key="3">
    <source>
        <dbReference type="EMBL" id="CBN79631.1"/>
    </source>
</evidence>
<reference evidence="3 4" key="1">
    <citation type="journal article" date="2010" name="Nature">
        <title>The Ectocarpus genome and the independent evolution of multicellularity in brown algae.</title>
        <authorList>
            <person name="Cock J.M."/>
            <person name="Sterck L."/>
            <person name="Rouze P."/>
            <person name="Scornet D."/>
            <person name="Allen A.E."/>
            <person name="Amoutzias G."/>
            <person name="Anthouard V."/>
            <person name="Artiguenave F."/>
            <person name="Aury J.M."/>
            <person name="Badger J.H."/>
            <person name="Beszteri B."/>
            <person name="Billiau K."/>
            <person name="Bonnet E."/>
            <person name="Bothwell J.H."/>
            <person name="Bowler C."/>
            <person name="Boyen C."/>
            <person name="Brownlee C."/>
            <person name="Carrano C.J."/>
            <person name="Charrier B."/>
            <person name="Cho G.Y."/>
            <person name="Coelho S.M."/>
            <person name="Collen J."/>
            <person name="Corre E."/>
            <person name="Da Silva C."/>
            <person name="Delage L."/>
            <person name="Delaroque N."/>
            <person name="Dittami S.M."/>
            <person name="Doulbeau S."/>
            <person name="Elias M."/>
            <person name="Farnham G."/>
            <person name="Gachon C.M."/>
            <person name="Gschloessl B."/>
            <person name="Heesch S."/>
            <person name="Jabbari K."/>
            <person name="Jubin C."/>
            <person name="Kawai H."/>
            <person name="Kimura K."/>
            <person name="Kloareg B."/>
            <person name="Kupper F.C."/>
            <person name="Lang D."/>
            <person name="Le Bail A."/>
            <person name="Leblanc C."/>
            <person name="Lerouge P."/>
            <person name="Lohr M."/>
            <person name="Lopez P.J."/>
            <person name="Martens C."/>
            <person name="Maumus F."/>
            <person name="Michel G."/>
            <person name="Miranda-Saavedra D."/>
            <person name="Morales J."/>
            <person name="Moreau H."/>
            <person name="Motomura T."/>
            <person name="Nagasato C."/>
            <person name="Napoli C.A."/>
            <person name="Nelson D.R."/>
            <person name="Nyvall-Collen P."/>
            <person name="Peters A.F."/>
            <person name="Pommier C."/>
            <person name="Potin P."/>
            <person name="Poulain J."/>
            <person name="Quesneville H."/>
            <person name="Read B."/>
            <person name="Rensing S.A."/>
            <person name="Ritter A."/>
            <person name="Rousvoal S."/>
            <person name="Samanta M."/>
            <person name="Samson G."/>
            <person name="Schroeder D.C."/>
            <person name="Segurens B."/>
            <person name="Strittmatter M."/>
            <person name="Tonon T."/>
            <person name="Tregear J.W."/>
            <person name="Valentin K."/>
            <person name="von Dassow P."/>
            <person name="Yamagishi T."/>
            <person name="Van de Peer Y."/>
            <person name="Wincker P."/>
        </authorList>
    </citation>
    <scope>NUCLEOTIDE SEQUENCE [LARGE SCALE GENOMIC DNA]</scope>
    <source>
        <strain evidence="4">Ec32 / CCAP1310/4</strain>
    </source>
</reference>
<sequence>MGRSCCRRVLDALCPCFRQNRLGSSPSVSGASGEHDMSLNFILHGECGVGKTSLRNRWVDGIFTGDVAPTFGVDFNIKTLDLVQEEGEDGGDQTREEEPAVAGKTLPSGGRGKGGSTTKQAPCADLQVKINVYDTSGKPGYREVNSTYLLAFDAVLFVYDISSVSTLNELRRYFSDPEHRDKLAAKKKAGMAMLLVGNKCDMPLSQRQVGSQTGQDTAAEFGMPFVEVSAKTGTNVREAFMFATTRAVGEHLARTRLKQSAGRGRGATVKKTMQKVPGLQRALRTRASVLDVFKGLTGRRRYPQKAQPVIVLPPSPPTAGNTSTAATTSASGGGGGGGGSAAERPLQRLPSSARRGGRGGLGQGTTARAWALRAAAPPHRRHLSRAKSPSPRGLATASAAAAASQGLQQRRPESPVALSGTGDAATSSLLERPELSPVEVERRSEGAAFRKIGASTLATTTAAEDKESVLACGRRSSGTSPERTVSTGGGGGRGSVSQGAAAAATAAAATAEESATKQLREASSFWLDKWGIKAAKTDATRERHSKEFRGSYP</sequence>
<feature type="compositionally biased region" description="Gly residues" evidence="2">
    <location>
        <begin position="331"/>
        <end position="340"/>
    </location>
</feature>
<feature type="compositionally biased region" description="Low complexity" evidence="2">
    <location>
        <begin position="395"/>
        <end position="404"/>
    </location>
</feature>
<feature type="region of interest" description="Disordered" evidence="2">
    <location>
        <begin position="304"/>
        <end position="444"/>
    </location>
</feature>
<dbReference type="EMBL" id="FN649760">
    <property type="protein sequence ID" value="CBN79631.1"/>
    <property type="molecule type" value="Genomic_DNA"/>
</dbReference>
<gene>
    <name evidence="3" type="primary">RabX1</name>
    <name evidence="3" type="ORF">Esi_0283_0028</name>
</gene>
<dbReference type="PROSITE" id="PS51421">
    <property type="entry name" value="RAS"/>
    <property type="match status" value="1"/>
</dbReference>
<dbReference type="SUPFAM" id="SSF52540">
    <property type="entry name" value="P-loop containing nucleoside triphosphate hydrolases"/>
    <property type="match status" value="1"/>
</dbReference>
<dbReference type="PROSITE" id="PS51419">
    <property type="entry name" value="RAB"/>
    <property type="match status" value="1"/>
</dbReference>
<feature type="region of interest" description="Disordered" evidence="2">
    <location>
        <begin position="85"/>
        <end position="120"/>
    </location>
</feature>
<organism evidence="3 4">
    <name type="scientific">Ectocarpus siliculosus</name>
    <name type="common">Brown alga</name>
    <name type="synonym">Conferva siliculosa</name>
    <dbReference type="NCBI Taxonomy" id="2880"/>
    <lineage>
        <taxon>Eukaryota</taxon>
        <taxon>Sar</taxon>
        <taxon>Stramenopiles</taxon>
        <taxon>Ochrophyta</taxon>
        <taxon>PX clade</taxon>
        <taxon>Phaeophyceae</taxon>
        <taxon>Ectocarpales</taxon>
        <taxon>Ectocarpaceae</taxon>
        <taxon>Ectocarpus</taxon>
    </lineage>
</organism>
<evidence type="ECO:0000313" key="4">
    <source>
        <dbReference type="Proteomes" id="UP000002630"/>
    </source>
</evidence>
<feature type="compositionally biased region" description="Basic and acidic residues" evidence="2">
    <location>
        <begin position="431"/>
        <end position="444"/>
    </location>
</feature>
<protein>
    <submittedName>
        <fullName evidence="3">Divergent RAB-like GTPase</fullName>
    </submittedName>
</protein>
<dbReference type="GO" id="GO:0003924">
    <property type="term" value="F:GTPase activity"/>
    <property type="evidence" value="ECO:0007669"/>
    <property type="project" value="InterPro"/>
</dbReference>
<dbReference type="Pfam" id="PF00071">
    <property type="entry name" value="Ras"/>
    <property type="match status" value="2"/>
</dbReference>
<dbReference type="PANTHER" id="PTHR47978">
    <property type="match status" value="1"/>
</dbReference>
<dbReference type="InterPro" id="IPR005225">
    <property type="entry name" value="Small_GTP-bd"/>
</dbReference>
<dbReference type="AlphaFoldDB" id="D8LK97"/>
<dbReference type="SMART" id="SM00173">
    <property type="entry name" value="RAS"/>
    <property type="match status" value="1"/>
</dbReference>
<dbReference type="InterPro" id="IPR001806">
    <property type="entry name" value="Small_GTPase"/>
</dbReference>
<feature type="compositionally biased region" description="Low complexity" evidence="2">
    <location>
        <begin position="364"/>
        <end position="377"/>
    </location>
</feature>
<dbReference type="SMART" id="SM00175">
    <property type="entry name" value="RAB"/>
    <property type="match status" value="1"/>
</dbReference>
<dbReference type="InParanoid" id="D8LK97"/>
<dbReference type="eggNOG" id="KOG0084">
    <property type="taxonomic scope" value="Eukaryota"/>
</dbReference>
<proteinExistence type="predicted"/>
<keyword evidence="1" id="KW-0547">Nucleotide-binding</keyword>
<evidence type="ECO:0000256" key="1">
    <source>
        <dbReference type="ARBA" id="ARBA00022741"/>
    </source>
</evidence>
<accession>D8LK97</accession>
<dbReference type="STRING" id="2880.D8LK97"/>
<dbReference type="PRINTS" id="PR00449">
    <property type="entry name" value="RASTRNSFRMNG"/>
</dbReference>
<evidence type="ECO:0000256" key="2">
    <source>
        <dbReference type="SAM" id="MobiDB-lite"/>
    </source>
</evidence>
<dbReference type="CDD" id="cd00154">
    <property type="entry name" value="Rab"/>
    <property type="match status" value="1"/>
</dbReference>
<dbReference type="Gene3D" id="3.40.50.300">
    <property type="entry name" value="P-loop containing nucleotide triphosphate hydrolases"/>
    <property type="match status" value="1"/>
</dbReference>
<dbReference type="InterPro" id="IPR027417">
    <property type="entry name" value="P-loop_NTPase"/>
</dbReference>
<dbReference type="OrthoDB" id="5976022at2759"/>
<keyword evidence="4" id="KW-1185">Reference proteome</keyword>
<feature type="region of interest" description="Disordered" evidence="2">
    <location>
        <begin position="462"/>
        <end position="500"/>
    </location>
</feature>
<dbReference type="NCBIfam" id="TIGR00231">
    <property type="entry name" value="small_GTP"/>
    <property type="match status" value="1"/>
</dbReference>
<name>D8LK97_ECTSI</name>
<feature type="compositionally biased region" description="Low complexity" evidence="2">
    <location>
        <begin position="318"/>
        <end position="330"/>
    </location>
</feature>
<dbReference type="SMART" id="SM00174">
    <property type="entry name" value="RHO"/>
    <property type="match status" value="1"/>
</dbReference>
<dbReference type="GO" id="GO:0005525">
    <property type="term" value="F:GTP binding"/>
    <property type="evidence" value="ECO:0007669"/>
    <property type="project" value="InterPro"/>
</dbReference>